<organism evidence="4 5">
    <name type="scientific">Corynebacterium urealyticum</name>
    <dbReference type="NCBI Taxonomy" id="43771"/>
    <lineage>
        <taxon>Bacteria</taxon>
        <taxon>Bacillati</taxon>
        <taxon>Actinomycetota</taxon>
        <taxon>Actinomycetes</taxon>
        <taxon>Mycobacteriales</taxon>
        <taxon>Corynebacteriaceae</taxon>
        <taxon>Corynebacterium</taxon>
    </lineage>
</organism>
<name>A0A2W5D3H3_9CORY</name>
<dbReference type="Pfam" id="PF07553">
    <property type="entry name" value="Lipoprotein_Ltp"/>
    <property type="match status" value="1"/>
</dbReference>
<keyword evidence="2" id="KW-0472">Membrane</keyword>
<protein>
    <recommendedName>
        <fullName evidence="3">Putative host cell surface-exposed lipoprotein Ltp-like HTH region domain-containing protein</fullName>
    </recommendedName>
</protein>
<gene>
    <name evidence="4" type="ORF">DI609_03360</name>
</gene>
<comment type="caution">
    <text evidence="4">The sequence shown here is derived from an EMBL/GenBank/DDBJ whole genome shotgun (WGS) entry which is preliminary data.</text>
</comment>
<feature type="region of interest" description="Disordered" evidence="1">
    <location>
        <begin position="38"/>
        <end position="117"/>
    </location>
</feature>
<dbReference type="InterPro" id="IPR036388">
    <property type="entry name" value="WH-like_DNA-bd_sf"/>
</dbReference>
<feature type="transmembrane region" description="Helical" evidence="2">
    <location>
        <begin position="12"/>
        <end position="32"/>
    </location>
</feature>
<evidence type="ECO:0000256" key="1">
    <source>
        <dbReference type="SAM" id="MobiDB-lite"/>
    </source>
</evidence>
<evidence type="ECO:0000256" key="2">
    <source>
        <dbReference type="SAM" id="Phobius"/>
    </source>
</evidence>
<feature type="domain" description="Putative host cell surface-exposed lipoprotein Ltp-like HTH region" evidence="3">
    <location>
        <begin position="157"/>
        <end position="203"/>
    </location>
</feature>
<evidence type="ECO:0000313" key="5">
    <source>
        <dbReference type="Proteomes" id="UP000249451"/>
    </source>
</evidence>
<dbReference type="InterPro" id="IPR011434">
    <property type="entry name" value="Ltp-like_HTH"/>
</dbReference>
<reference evidence="4 5" key="1">
    <citation type="submission" date="2017-11" db="EMBL/GenBank/DDBJ databases">
        <title>Infants hospitalized years apart are colonized by the same room-sourced microbial strains.</title>
        <authorList>
            <person name="Brooks B."/>
            <person name="Olm M.R."/>
            <person name="Firek B.A."/>
            <person name="Baker R."/>
            <person name="Thomas B.C."/>
            <person name="Morowitz M.J."/>
            <person name="Banfield J.F."/>
        </authorList>
    </citation>
    <scope>NUCLEOTIDE SEQUENCE [LARGE SCALE GENOMIC DNA]</scope>
    <source>
        <strain evidence="4">S2_012_000_R3_87</strain>
    </source>
</reference>
<accession>A0A2W5D3H3</accession>
<feature type="compositionally biased region" description="Low complexity" evidence="1">
    <location>
        <begin position="74"/>
        <end position="93"/>
    </location>
</feature>
<evidence type="ECO:0000313" key="4">
    <source>
        <dbReference type="EMBL" id="PZP01836.1"/>
    </source>
</evidence>
<dbReference type="Gene3D" id="1.10.10.10">
    <property type="entry name" value="Winged helix-like DNA-binding domain superfamily/Winged helix DNA-binding domain"/>
    <property type="match status" value="1"/>
</dbReference>
<proteinExistence type="predicted"/>
<dbReference type="Proteomes" id="UP000249451">
    <property type="component" value="Unassembled WGS sequence"/>
</dbReference>
<sequence>MNSPDKAPKNKLAFLLIGAIVLIGIAVAAIWYTTNEKDHNQDGEAKPAVTSTENSDGGTDGETSEANSGAMDSTASTAPAVPAASGATSGAPGIPTDLEDPNLIPPVDKSKTQQEADDAAQMALDFFSSEKMLRFQLKMQGFSEEQIKKSIEKLAPDWNQQALKAARKINEQGPPLPKDQLKYMLKVHQRFTEEQAQYAIDHL</sequence>
<keyword evidence="2" id="KW-0812">Transmembrane</keyword>
<keyword evidence="2" id="KW-1133">Transmembrane helix</keyword>
<feature type="compositionally biased region" description="Polar residues" evidence="1">
    <location>
        <begin position="64"/>
        <end position="73"/>
    </location>
</feature>
<dbReference type="AlphaFoldDB" id="A0A2W5D3H3"/>
<dbReference type="EMBL" id="QFNY01000053">
    <property type="protein sequence ID" value="PZP01836.1"/>
    <property type="molecule type" value="Genomic_DNA"/>
</dbReference>
<evidence type="ECO:0000259" key="3">
    <source>
        <dbReference type="Pfam" id="PF07553"/>
    </source>
</evidence>